<proteinExistence type="predicted"/>
<keyword evidence="10" id="KW-1185">Reference proteome</keyword>
<keyword evidence="3 7" id="KW-0732">Signal</keyword>
<name>A0A2C9V168_MANES</name>
<organism evidence="9 10">
    <name type="scientific">Manihot esculenta</name>
    <name type="common">Cassava</name>
    <name type="synonym">Jatropha manihot</name>
    <dbReference type="NCBI Taxonomy" id="3983"/>
    <lineage>
        <taxon>Eukaryota</taxon>
        <taxon>Viridiplantae</taxon>
        <taxon>Streptophyta</taxon>
        <taxon>Embryophyta</taxon>
        <taxon>Tracheophyta</taxon>
        <taxon>Spermatophyta</taxon>
        <taxon>Magnoliopsida</taxon>
        <taxon>eudicotyledons</taxon>
        <taxon>Gunneridae</taxon>
        <taxon>Pentapetalae</taxon>
        <taxon>rosids</taxon>
        <taxon>fabids</taxon>
        <taxon>Malpighiales</taxon>
        <taxon>Euphorbiaceae</taxon>
        <taxon>Crotonoideae</taxon>
        <taxon>Manihoteae</taxon>
        <taxon>Manihot</taxon>
    </lineage>
</organism>
<evidence type="ECO:0000259" key="8">
    <source>
        <dbReference type="Pfam" id="PF12819"/>
    </source>
</evidence>
<comment type="subcellular location">
    <subcellularLocation>
        <location evidence="1">Membrane</location>
        <topology evidence="1">Single-pass membrane protein</topology>
    </subcellularLocation>
</comment>
<dbReference type="PANTHER" id="PTHR45631:SF44">
    <property type="entry name" value="CARBOHYDRATE-BINDING PROTEIN OF THE ER PROTEIN"/>
    <property type="match status" value="1"/>
</dbReference>
<dbReference type="AlphaFoldDB" id="A0A2C9V168"/>
<feature type="chain" id="PRO_5012700046" description="Malectin-like domain-containing protein" evidence="7">
    <location>
        <begin position="25"/>
        <end position="401"/>
    </location>
</feature>
<gene>
    <name evidence="9" type="ORF">MANES_11G136301v8</name>
</gene>
<dbReference type="STRING" id="3983.A0A2C9V168"/>
<feature type="transmembrane region" description="Helical" evidence="6">
    <location>
        <begin position="375"/>
        <end position="397"/>
    </location>
</feature>
<dbReference type="Pfam" id="PF12819">
    <property type="entry name" value="Malectin_like"/>
    <property type="match status" value="1"/>
</dbReference>
<keyword evidence="5 6" id="KW-0472">Membrane</keyword>
<evidence type="ECO:0000313" key="9">
    <source>
        <dbReference type="EMBL" id="OAY37880.1"/>
    </source>
</evidence>
<evidence type="ECO:0000256" key="1">
    <source>
        <dbReference type="ARBA" id="ARBA00004167"/>
    </source>
</evidence>
<keyword evidence="4 6" id="KW-1133">Transmembrane helix</keyword>
<protein>
    <recommendedName>
        <fullName evidence="8">Malectin-like domain-containing protein</fullName>
    </recommendedName>
</protein>
<dbReference type="OrthoDB" id="2017114at2759"/>
<evidence type="ECO:0000313" key="10">
    <source>
        <dbReference type="Proteomes" id="UP000091857"/>
    </source>
</evidence>
<evidence type="ECO:0000256" key="2">
    <source>
        <dbReference type="ARBA" id="ARBA00022692"/>
    </source>
</evidence>
<feature type="signal peptide" evidence="7">
    <location>
        <begin position="1"/>
        <end position="24"/>
    </location>
</feature>
<dbReference type="Gramene" id="Manes.11G136301.1.v8.1">
    <property type="protein sequence ID" value="Manes.11G136301.1.v8.1.CDS"/>
    <property type="gene ID" value="Manes.11G136301.v8.1"/>
</dbReference>
<evidence type="ECO:0000256" key="7">
    <source>
        <dbReference type="SAM" id="SignalP"/>
    </source>
</evidence>
<evidence type="ECO:0000256" key="3">
    <source>
        <dbReference type="ARBA" id="ARBA00022729"/>
    </source>
</evidence>
<evidence type="ECO:0000256" key="5">
    <source>
        <dbReference type="ARBA" id="ARBA00023136"/>
    </source>
</evidence>
<comment type="caution">
    <text evidence="9">The sequence shown here is derived from an EMBL/GenBank/DDBJ whole genome shotgun (WGS) entry which is preliminary data.</text>
</comment>
<dbReference type="GO" id="GO:0016020">
    <property type="term" value="C:membrane"/>
    <property type="evidence" value="ECO:0007669"/>
    <property type="project" value="UniProtKB-SubCell"/>
</dbReference>
<dbReference type="Proteomes" id="UP000091857">
    <property type="component" value="Chromosome 11"/>
</dbReference>
<dbReference type="EMBL" id="CM004397">
    <property type="protein sequence ID" value="OAY37880.1"/>
    <property type="molecule type" value="Genomic_DNA"/>
</dbReference>
<reference evidence="10" key="1">
    <citation type="journal article" date="2016" name="Nat. Biotechnol.">
        <title>Sequencing wild and cultivated cassava and related species reveals extensive interspecific hybridization and genetic diversity.</title>
        <authorList>
            <person name="Bredeson J.V."/>
            <person name="Lyons J.B."/>
            <person name="Prochnik S.E."/>
            <person name="Wu G.A."/>
            <person name="Ha C.M."/>
            <person name="Edsinger-Gonzales E."/>
            <person name="Grimwood J."/>
            <person name="Schmutz J."/>
            <person name="Rabbi I.Y."/>
            <person name="Egesi C."/>
            <person name="Nauluvula P."/>
            <person name="Lebot V."/>
            <person name="Ndunguru J."/>
            <person name="Mkamilo G."/>
            <person name="Bart R.S."/>
            <person name="Setter T.L."/>
            <person name="Gleadow R.M."/>
            <person name="Kulakow P."/>
            <person name="Ferguson M.E."/>
            <person name="Rounsley S."/>
            <person name="Rokhsar D.S."/>
        </authorList>
    </citation>
    <scope>NUCLEOTIDE SEQUENCE [LARGE SCALE GENOMIC DNA]</scope>
    <source>
        <strain evidence="10">cv. AM560-2</strain>
    </source>
</reference>
<evidence type="ECO:0000256" key="6">
    <source>
        <dbReference type="SAM" id="Phobius"/>
    </source>
</evidence>
<feature type="domain" description="Malectin-like" evidence="8">
    <location>
        <begin position="33"/>
        <end position="364"/>
    </location>
</feature>
<accession>A0A2C9V168</accession>
<dbReference type="PANTHER" id="PTHR45631">
    <property type="entry name" value="OS07G0107800 PROTEIN-RELATED"/>
    <property type="match status" value="1"/>
</dbReference>
<sequence length="401" mass="45574">MEEVTMLLTLILVVLLSISLQAFSQERYYDLRIDCGAFNQTAARNQDGHIVQWLTDQNFAYTGENQLLSYSQHFSTMNSLRYFPAGQRNCYFLPLDSSDRKFLFRAGFYYGNYDGLSKPPSFNLEIDGNFWTTVTTNSTNNNKPVYYELIYRIKRDSAQVCLVQTSDEIPFISSLEANEIIPEDVYRLMENNTGLLLHSRINYGANATIEQLNREQDWFNRIWKAKKMSEYLNIVSAIIVDDTMLGENYPPWPVMQTAIQAKNISDSIHLSVNFSAQTTTVAYFVLYFRDPIGRFTESIAQVEIFIDSQKLGATDVPPDYRTTDVFHVVSFYPVKVNGSANVTISPAKNSTLAPLLNAMEVFSVVNMPYASKAAYLPNLSVVSCLVFLHLLTIIVSATELF</sequence>
<keyword evidence="2 6" id="KW-0812">Transmembrane</keyword>
<dbReference type="InterPro" id="IPR024788">
    <property type="entry name" value="Malectin-like_Carb-bd_dom"/>
</dbReference>
<evidence type="ECO:0000256" key="4">
    <source>
        <dbReference type="ARBA" id="ARBA00022989"/>
    </source>
</evidence>